<proteinExistence type="predicted"/>
<dbReference type="Proteomes" id="UP001154282">
    <property type="component" value="Unassembled WGS sequence"/>
</dbReference>
<evidence type="ECO:0000259" key="2">
    <source>
        <dbReference type="Pfam" id="PF00085"/>
    </source>
</evidence>
<dbReference type="Pfam" id="PF00085">
    <property type="entry name" value="Thioredoxin"/>
    <property type="match status" value="1"/>
</dbReference>
<name>A0AAV0PKF2_9ROSI</name>
<accession>A0AAV0PKF2</accession>
<dbReference type="SUPFAM" id="SSF52833">
    <property type="entry name" value="Thioredoxin-like"/>
    <property type="match status" value="1"/>
</dbReference>
<evidence type="ECO:0000313" key="3">
    <source>
        <dbReference type="EMBL" id="CAI0471361.1"/>
    </source>
</evidence>
<dbReference type="Gene3D" id="3.40.30.10">
    <property type="entry name" value="Glutaredoxin"/>
    <property type="match status" value="1"/>
</dbReference>
<protein>
    <recommendedName>
        <fullName evidence="2">Thioredoxin domain-containing protein</fullName>
    </recommendedName>
</protein>
<feature type="domain" description="Thioredoxin" evidence="2">
    <location>
        <begin position="36"/>
        <end position="102"/>
    </location>
</feature>
<dbReference type="InterPro" id="IPR036249">
    <property type="entry name" value="Thioredoxin-like_sf"/>
</dbReference>
<feature type="signal peptide" evidence="1">
    <location>
        <begin position="1"/>
        <end position="18"/>
    </location>
</feature>
<evidence type="ECO:0000256" key="1">
    <source>
        <dbReference type="SAM" id="SignalP"/>
    </source>
</evidence>
<dbReference type="EMBL" id="CAMGYJ010000009">
    <property type="protein sequence ID" value="CAI0471361.1"/>
    <property type="molecule type" value="Genomic_DNA"/>
</dbReference>
<organism evidence="3 4">
    <name type="scientific">Linum tenue</name>
    <dbReference type="NCBI Taxonomy" id="586396"/>
    <lineage>
        <taxon>Eukaryota</taxon>
        <taxon>Viridiplantae</taxon>
        <taxon>Streptophyta</taxon>
        <taxon>Embryophyta</taxon>
        <taxon>Tracheophyta</taxon>
        <taxon>Spermatophyta</taxon>
        <taxon>Magnoliopsida</taxon>
        <taxon>eudicotyledons</taxon>
        <taxon>Gunneridae</taxon>
        <taxon>Pentapetalae</taxon>
        <taxon>rosids</taxon>
        <taxon>fabids</taxon>
        <taxon>Malpighiales</taxon>
        <taxon>Linaceae</taxon>
        <taxon>Linum</taxon>
    </lineage>
</organism>
<sequence>MVPFVVFFLFICIPFLGSQFSCISFACCNRAHARCSMCSSCSQILPAFLRLSDHFPKLSFVYADIDECPETTNNIRFAPSFHFYRDGEKVDEIIGAGEERLHDRLWLHS</sequence>
<gene>
    <name evidence="3" type="ORF">LITE_LOCUS38882</name>
</gene>
<dbReference type="AlphaFoldDB" id="A0AAV0PKF2"/>
<dbReference type="PANTHER" id="PTHR47571">
    <property type="entry name" value="THIOREDOXIN-LIKE 3-3"/>
    <property type="match status" value="1"/>
</dbReference>
<feature type="chain" id="PRO_5043718010" description="Thioredoxin domain-containing protein" evidence="1">
    <location>
        <begin position="19"/>
        <end position="109"/>
    </location>
</feature>
<evidence type="ECO:0000313" key="4">
    <source>
        <dbReference type="Proteomes" id="UP001154282"/>
    </source>
</evidence>
<dbReference type="InterPro" id="IPR044193">
    <property type="entry name" value="TRL33"/>
</dbReference>
<dbReference type="CDD" id="cd02947">
    <property type="entry name" value="TRX_family"/>
    <property type="match status" value="1"/>
</dbReference>
<dbReference type="PANTHER" id="PTHR47571:SF1">
    <property type="entry name" value="THIOREDOXIN-LIKE 3-3"/>
    <property type="match status" value="1"/>
</dbReference>
<comment type="caution">
    <text evidence="3">The sequence shown here is derived from an EMBL/GenBank/DDBJ whole genome shotgun (WGS) entry which is preliminary data.</text>
</comment>
<dbReference type="InterPro" id="IPR013766">
    <property type="entry name" value="Thioredoxin_domain"/>
</dbReference>
<keyword evidence="4" id="KW-1185">Reference proteome</keyword>
<keyword evidence="1" id="KW-0732">Signal</keyword>
<reference evidence="3" key="1">
    <citation type="submission" date="2022-08" db="EMBL/GenBank/DDBJ databases">
        <authorList>
            <person name="Gutierrez-Valencia J."/>
        </authorList>
    </citation>
    <scope>NUCLEOTIDE SEQUENCE</scope>
</reference>